<dbReference type="InterPro" id="IPR000620">
    <property type="entry name" value="EamA_dom"/>
</dbReference>
<gene>
    <name evidence="7" type="ORF">HKN21_09075</name>
</gene>
<evidence type="ECO:0000313" key="7">
    <source>
        <dbReference type="EMBL" id="NNF06900.1"/>
    </source>
</evidence>
<feature type="transmembrane region" description="Helical" evidence="5">
    <location>
        <begin position="200"/>
        <end position="217"/>
    </location>
</feature>
<protein>
    <submittedName>
        <fullName evidence="7">DMT family transporter</fullName>
    </submittedName>
</protein>
<feature type="transmembrane region" description="Helical" evidence="5">
    <location>
        <begin position="58"/>
        <end position="76"/>
    </location>
</feature>
<sequence length="278" mass="30226">MIGAAFFFSLMSLFVKIAGRRLPTSEIVFARSFLSLIITFFLMRRAGVWSWGQNKPLLILRGVAGFCGLLCFFYAITKLPLADVTVIHFINPVLTAVLAGAVLGERVSPRDAMGLGLSLVGVIFVAQPEFLFGGAAEELNLFAVGVALCGAVCSAIAYTTVRKLRETEHHLTVVFYFPLVATPASLPLLQNAVWPTPFEWVILVLIGIVTQIAQIFLTKGLHVEKAGRAMSMSYIQIVFAVTWGFLFFQEVPNLMGIVGAVLVLMGTLVTTSSKPRPV</sequence>
<dbReference type="AlphaFoldDB" id="A0A7Y2EBI0"/>
<feature type="domain" description="EamA" evidence="6">
    <location>
        <begin position="1"/>
        <end position="125"/>
    </location>
</feature>
<evidence type="ECO:0000256" key="4">
    <source>
        <dbReference type="ARBA" id="ARBA00023136"/>
    </source>
</evidence>
<evidence type="ECO:0000313" key="8">
    <source>
        <dbReference type="Proteomes" id="UP000547674"/>
    </source>
</evidence>
<dbReference type="PANTHER" id="PTHR22911:SF6">
    <property type="entry name" value="SOLUTE CARRIER FAMILY 35 MEMBER G1"/>
    <property type="match status" value="1"/>
</dbReference>
<feature type="transmembrane region" description="Helical" evidence="5">
    <location>
        <begin position="141"/>
        <end position="161"/>
    </location>
</feature>
<feature type="transmembrane region" description="Helical" evidence="5">
    <location>
        <begin position="29"/>
        <end position="46"/>
    </location>
</feature>
<dbReference type="Proteomes" id="UP000547674">
    <property type="component" value="Unassembled WGS sequence"/>
</dbReference>
<keyword evidence="3 5" id="KW-1133">Transmembrane helix</keyword>
<evidence type="ECO:0000256" key="1">
    <source>
        <dbReference type="ARBA" id="ARBA00004141"/>
    </source>
</evidence>
<feature type="transmembrane region" description="Helical" evidence="5">
    <location>
        <begin position="173"/>
        <end position="194"/>
    </location>
</feature>
<dbReference type="SUPFAM" id="SSF103481">
    <property type="entry name" value="Multidrug resistance efflux transporter EmrE"/>
    <property type="match status" value="2"/>
</dbReference>
<feature type="transmembrane region" description="Helical" evidence="5">
    <location>
        <begin position="82"/>
        <end position="103"/>
    </location>
</feature>
<reference evidence="7 8" key="1">
    <citation type="submission" date="2020-03" db="EMBL/GenBank/DDBJ databases">
        <title>Metabolic flexibility allows generalist bacteria to become dominant in a frequently disturbed ecosystem.</title>
        <authorList>
            <person name="Chen Y.-J."/>
            <person name="Leung P.M."/>
            <person name="Bay S.K."/>
            <person name="Hugenholtz P."/>
            <person name="Kessler A.J."/>
            <person name="Shelley G."/>
            <person name="Waite D.W."/>
            <person name="Cook P.L."/>
            <person name="Greening C."/>
        </authorList>
    </citation>
    <scope>NUCLEOTIDE SEQUENCE [LARGE SCALE GENOMIC DNA]</scope>
    <source>
        <strain evidence="7">SS_bin_28</strain>
    </source>
</reference>
<keyword evidence="4 5" id="KW-0472">Membrane</keyword>
<proteinExistence type="predicted"/>
<evidence type="ECO:0000256" key="3">
    <source>
        <dbReference type="ARBA" id="ARBA00022989"/>
    </source>
</evidence>
<dbReference type="InterPro" id="IPR037185">
    <property type="entry name" value="EmrE-like"/>
</dbReference>
<feature type="transmembrane region" description="Helical" evidence="5">
    <location>
        <begin position="115"/>
        <end position="135"/>
    </location>
</feature>
<evidence type="ECO:0000259" key="6">
    <source>
        <dbReference type="Pfam" id="PF00892"/>
    </source>
</evidence>
<comment type="subcellular location">
    <subcellularLocation>
        <location evidence="1">Membrane</location>
        <topology evidence="1">Multi-pass membrane protein</topology>
    </subcellularLocation>
</comment>
<comment type="caution">
    <text evidence="7">The sequence shown here is derived from an EMBL/GenBank/DDBJ whole genome shotgun (WGS) entry which is preliminary data.</text>
</comment>
<evidence type="ECO:0000256" key="2">
    <source>
        <dbReference type="ARBA" id="ARBA00022692"/>
    </source>
</evidence>
<name>A0A7Y2EBI0_UNCEI</name>
<dbReference type="GO" id="GO:0016020">
    <property type="term" value="C:membrane"/>
    <property type="evidence" value="ECO:0007669"/>
    <property type="project" value="UniProtKB-SubCell"/>
</dbReference>
<feature type="domain" description="EamA" evidence="6">
    <location>
        <begin position="143"/>
        <end position="271"/>
    </location>
</feature>
<dbReference type="Pfam" id="PF00892">
    <property type="entry name" value="EamA"/>
    <property type="match status" value="2"/>
</dbReference>
<dbReference type="EMBL" id="JABDJR010000360">
    <property type="protein sequence ID" value="NNF06900.1"/>
    <property type="molecule type" value="Genomic_DNA"/>
</dbReference>
<dbReference type="PANTHER" id="PTHR22911">
    <property type="entry name" value="ACYL-MALONYL CONDENSING ENZYME-RELATED"/>
    <property type="match status" value="1"/>
</dbReference>
<accession>A0A7Y2EBI0</accession>
<dbReference type="Gene3D" id="1.10.3730.20">
    <property type="match status" value="1"/>
</dbReference>
<feature type="transmembrane region" description="Helical" evidence="5">
    <location>
        <begin position="229"/>
        <end position="248"/>
    </location>
</feature>
<keyword evidence="2 5" id="KW-0812">Transmembrane</keyword>
<evidence type="ECO:0000256" key="5">
    <source>
        <dbReference type="SAM" id="Phobius"/>
    </source>
</evidence>
<organism evidence="7 8">
    <name type="scientific">Eiseniibacteriota bacterium</name>
    <dbReference type="NCBI Taxonomy" id="2212470"/>
    <lineage>
        <taxon>Bacteria</taxon>
        <taxon>Candidatus Eiseniibacteriota</taxon>
    </lineage>
</organism>
<feature type="transmembrane region" description="Helical" evidence="5">
    <location>
        <begin position="254"/>
        <end position="272"/>
    </location>
</feature>